<evidence type="ECO:0000256" key="3">
    <source>
        <dbReference type="PROSITE-ProRule" id="PRU00519"/>
    </source>
</evidence>
<dbReference type="CDD" id="cd03181">
    <property type="entry name" value="GST_C_EF1Bgamma_like"/>
    <property type="match status" value="1"/>
</dbReference>
<dbReference type="Pfam" id="PF02798">
    <property type="entry name" value="GST_N"/>
    <property type="match status" value="1"/>
</dbReference>
<feature type="compositionally biased region" description="Basic and acidic residues" evidence="4">
    <location>
        <begin position="237"/>
        <end position="247"/>
    </location>
</feature>
<dbReference type="GO" id="GO:0005737">
    <property type="term" value="C:cytoplasm"/>
    <property type="evidence" value="ECO:0007669"/>
    <property type="project" value="TreeGrafter"/>
</dbReference>
<dbReference type="Gene3D" id="1.20.1050.10">
    <property type="match status" value="1"/>
</dbReference>
<dbReference type="SUPFAM" id="SSF47616">
    <property type="entry name" value="GST C-terminal domain-like"/>
    <property type="match status" value="1"/>
</dbReference>
<evidence type="ECO:0000259" key="5">
    <source>
        <dbReference type="PROSITE" id="PS50040"/>
    </source>
</evidence>
<feature type="region of interest" description="Disordered" evidence="4">
    <location>
        <begin position="222"/>
        <end position="269"/>
    </location>
</feature>
<dbReference type="CDD" id="cd03044">
    <property type="entry name" value="GST_N_EF1Bgamma"/>
    <property type="match status" value="1"/>
</dbReference>
<accession>A0A8S0W9F5</accession>
<dbReference type="PANTHER" id="PTHR43986">
    <property type="entry name" value="ELONGATION FACTOR 1-GAMMA"/>
    <property type="match status" value="1"/>
</dbReference>
<feature type="domain" description="EF-1-gamma C-terminal" evidence="5">
    <location>
        <begin position="262"/>
        <end position="422"/>
    </location>
</feature>
<organism evidence="8 9">
    <name type="scientific">Cyclocybe aegerita</name>
    <name type="common">Black poplar mushroom</name>
    <name type="synonym">Agrocybe aegerita</name>
    <dbReference type="NCBI Taxonomy" id="1973307"/>
    <lineage>
        <taxon>Eukaryota</taxon>
        <taxon>Fungi</taxon>
        <taxon>Dikarya</taxon>
        <taxon>Basidiomycota</taxon>
        <taxon>Agaricomycotina</taxon>
        <taxon>Agaricomycetes</taxon>
        <taxon>Agaricomycetidae</taxon>
        <taxon>Agaricales</taxon>
        <taxon>Agaricineae</taxon>
        <taxon>Bolbitiaceae</taxon>
        <taxon>Cyclocybe</taxon>
    </lineage>
</organism>
<dbReference type="GO" id="GO:0003746">
    <property type="term" value="F:translation elongation factor activity"/>
    <property type="evidence" value="ECO:0007669"/>
    <property type="project" value="UniProtKB-UniRule"/>
</dbReference>
<dbReference type="SMART" id="SM01183">
    <property type="entry name" value="EF1G"/>
    <property type="match status" value="1"/>
</dbReference>
<comment type="caution">
    <text evidence="8">The sequence shown here is derived from an EMBL/GenBank/DDBJ whole genome shotgun (WGS) entry which is preliminary data.</text>
</comment>
<dbReference type="SUPFAM" id="SSF52833">
    <property type="entry name" value="Thioredoxin-like"/>
    <property type="match status" value="1"/>
</dbReference>
<dbReference type="Gene3D" id="3.40.30.10">
    <property type="entry name" value="Glutaredoxin"/>
    <property type="match status" value="1"/>
</dbReference>
<evidence type="ECO:0000259" key="6">
    <source>
        <dbReference type="PROSITE" id="PS50404"/>
    </source>
</evidence>
<sequence length="422" mass="46672">MAPAGTLWTTPYQAFGKAIKSAAAFGGVEIAQPEAYEHFVDNKKPEFLVKFPHGKIPAWEGADGFKLFEGAAIARYVASLAPNSGLLGSSTEDAALVDQWAHLAETEVFSNTNQVRGLCLGLFPYNKPTHTGLLERQARALKTLEAHISSRTFFVGERITLADLWVAAVVQHGVANTIDAAVRATIPNLIRHFETIVNQPKLKEVFGETTYIEKGIQFVPPAKEKKEPKPAAPAAPKAEKKPKAKAADEEEEEPLVPEEPKVKNPLDDLPKSTFNLEDWKRAYSNKDTRGAGGSLEWFYKNVDLEGFSVWRVDFKYNEELTQTFMSSNQIGGFFNRLEASRKYLFGSVGVLGTSGDSVISGALILRGQDVKPVVDVAPDWESYDYKKLDVKGNEEDKAFFEAALAWDLEINGKKWVDGKNFK</sequence>
<gene>
    <name evidence="8" type="ORF">AAE3_LOCUS4364</name>
</gene>
<dbReference type="InterPro" id="IPR036249">
    <property type="entry name" value="Thioredoxin-like_sf"/>
</dbReference>
<dbReference type="InterPro" id="IPR001662">
    <property type="entry name" value="EF1B_G_C"/>
</dbReference>
<dbReference type="InterPro" id="IPR004046">
    <property type="entry name" value="GST_C"/>
</dbReference>
<dbReference type="FunFam" id="1.20.1050.10:FF:000006">
    <property type="entry name" value="Elongation factor 1 gamma"/>
    <property type="match status" value="1"/>
</dbReference>
<evidence type="ECO:0008006" key="10">
    <source>
        <dbReference type="Google" id="ProtNLM"/>
    </source>
</evidence>
<dbReference type="Gene3D" id="3.30.70.1010">
    <property type="entry name" value="Translation elongation factor EF1B, gamma chain, conserved domain"/>
    <property type="match status" value="1"/>
</dbReference>
<dbReference type="Proteomes" id="UP000467700">
    <property type="component" value="Unassembled WGS sequence"/>
</dbReference>
<dbReference type="SUPFAM" id="SSF89942">
    <property type="entry name" value="eEF1-gamma domain"/>
    <property type="match status" value="1"/>
</dbReference>
<evidence type="ECO:0000256" key="2">
    <source>
        <dbReference type="ARBA" id="ARBA00022917"/>
    </source>
</evidence>
<dbReference type="AlphaFoldDB" id="A0A8S0W9F5"/>
<feature type="compositionally biased region" description="Basic and acidic residues" evidence="4">
    <location>
        <begin position="258"/>
        <end position="269"/>
    </location>
</feature>
<dbReference type="PROSITE" id="PS50040">
    <property type="entry name" value="EF1G_C"/>
    <property type="match status" value="1"/>
</dbReference>
<dbReference type="PROSITE" id="PS50405">
    <property type="entry name" value="GST_CTER"/>
    <property type="match status" value="1"/>
</dbReference>
<proteinExistence type="predicted"/>
<dbReference type="OrthoDB" id="249703at2759"/>
<dbReference type="InterPro" id="IPR010987">
    <property type="entry name" value="Glutathione-S-Trfase_C-like"/>
</dbReference>
<evidence type="ECO:0000313" key="9">
    <source>
        <dbReference type="Proteomes" id="UP000467700"/>
    </source>
</evidence>
<keyword evidence="9" id="KW-1185">Reference proteome</keyword>
<keyword evidence="2 3" id="KW-0648">Protein biosynthesis</keyword>
<dbReference type="FunFam" id="3.30.70.1010:FF:000001">
    <property type="entry name" value="Elongation factor 1-gamma 1"/>
    <property type="match status" value="1"/>
</dbReference>
<dbReference type="Pfam" id="PF00647">
    <property type="entry name" value="EF1G"/>
    <property type="match status" value="1"/>
</dbReference>
<keyword evidence="1 3" id="KW-0251">Elongation factor</keyword>
<dbReference type="Pfam" id="PF00043">
    <property type="entry name" value="GST_C"/>
    <property type="match status" value="1"/>
</dbReference>
<protein>
    <recommendedName>
        <fullName evidence="10">Elongation factor 1-gamma</fullName>
    </recommendedName>
</protein>
<dbReference type="GO" id="GO:0005634">
    <property type="term" value="C:nucleus"/>
    <property type="evidence" value="ECO:0007669"/>
    <property type="project" value="TreeGrafter"/>
</dbReference>
<dbReference type="InterPro" id="IPR036433">
    <property type="entry name" value="EF1B_G_C_sf"/>
</dbReference>
<dbReference type="SFLD" id="SFLDS00019">
    <property type="entry name" value="Glutathione_Transferase_(cytos"/>
    <property type="match status" value="1"/>
</dbReference>
<feature type="domain" description="GST C-terminal" evidence="7">
    <location>
        <begin position="90"/>
        <end position="222"/>
    </location>
</feature>
<dbReference type="PROSITE" id="PS50404">
    <property type="entry name" value="GST_NTER"/>
    <property type="match status" value="1"/>
</dbReference>
<dbReference type="EMBL" id="CACVBS010000035">
    <property type="protein sequence ID" value="CAA7262226.1"/>
    <property type="molecule type" value="Genomic_DNA"/>
</dbReference>
<name>A0A8S0W9F5_CYCAE</name>
<evidence type="ECO:0000259" key="7">
    <source>
        <dbReference type="PROSITE" id="PS50405"/>
    </source>
</evidence>
<dbReference type="InterPro" id="IPR050802">
    <property type="entry name" value="EF-GSTs"/>
</dbReference>
<dbReference type="PANTHER" id="PTHR43986:SF1">
    <property type="entry name" value="ELONGATION FACTOR 1-GAMMA"/>
    <property type="match status" value="1"/>
</dbReference>
<dbReference type="InterPro" id="IPR036282">
    <property type="entry name" value="Glutathione-S-Trfase_C_sf"/>
</dbReference>
<evidence type="ECO:0000256" key="1">
    <source>
        <dbReference type="ARBA" id="ARBA00022768"/>
    </source>
</evidence>
<reference evidence="8 9" key="1">
    <citation type="submission" date="2020-01" db="EMBL/GenBank/DDBJ databases">
        <authorList>
            <person name="Gupta K D."/>
        </authorList>
    </citation>
    <scope>NUCLEOTIDE SEQUENCE [LARGE SCALE GENOMIC DNA]</scope>
</reference>
<feature type="domain" description="GST N-terminal" evidence="6">
    <location>
        <begin position="3"/>
        <end position="85"/>
    </location>
</feature>
<evidence type="ECO:0000256" key="4">
    <source>
        <dbReference type="SAM" id="MobiDB-lite"/>
    </source>
</evidence>
<dbReference type="InterPro" id="IPR004045">
    <property type="entry name" value="Glutathione_S-Trfase_N"/>
</dbReference>
<evidence type="ECO:0000313" key="8">
    <source>
        <dbReference type="EMBL" id="CAA7262226.1"/>
    </source>
</evidence>
<dbReference type="InterPro" id="IPR040079">
    <property type="entry name" value="Glutathione_S-Trfase"/>
</dbReference>